<feature type="compositionally biased region" description="Polar residues" evidence="1">
    <location>
        <begin position="557"/>
        <end position="569"/>
    </location>
</feature>
<feature type="region of interest" description="Disordered" evidence="1">
    <location>
        <begin position="835"/>
        <end position="875"/>
    </location>
</feature>
<evidence type="ECO:0000313" key="2">
    <source>
        <dbReference type="EMBL" id="ONH93581.1"/>
    </source>
</evidence>
<feature type="region of interest" description="Disordered" evidence="1">
    <location>
        <begin position="1"/>
        <end position="66"/>
    </location>
</feature>
<dbReference type="OrthoDB" id="784889at2759"/>
<keyword evidence="3" id="KW-1185">Reference proteome</keyword>
<feature type="compositionally biased region" description="Basic and acidic residues" evidence="1">
    <location>
        <begin position="254"/>
        <end position="263"/>
    </location>
</feature>
<feature type="compositionally biased region" description="Polar residues" evidence="1">
    <location>
        <begin position="677"/>
        <end position="688"/>
    </location>
</feature>
<feature type="compositionally biased region" description="Polar residues" evidence="1">
    <location>
        <begin position="1033"/>
        <end position="1048"/>
    </location>
</feature>
<feature type="compositionally biased region" description="Low complexity" evidence="1">
    <location>
        <begin position="981"/>
        <end position="992"/>
    </location>
</feature>
<feature type="region of interest" description="Disordered" evidence="1">
    <location>
        <begin position="206"/>
        <end position="231"/>
    </location>
</feature>
<sequence>MERSREARRPSMAASNGFLKLRERPNNKRSMREQSTKQRRVRGDQGHESTEEGSVGYSDEQAPQLMVAHEMIGVAVPRKARSASGKRSHEYASSGNYGGAGEEESLQQLSVKAASLSFSNVSARKKMKPNGPKIRPPKSSKSSEPVEEDIEIEIAEVLGLMKQSKSSKDQDNIKNSTLNLEAKDRNVAELKDKKVEGESALMAVQDSSVSEAGVFEKSDQPEKFETCSPKSNGELCNPVHHTGCDEGASGSIESQKEDAKPFMEEGKSILPKVELSWEDLTGTKAISTGSKLESKREDMFKFDLMAPPPMEKEDLSDFASDPKPLPQDVEMKMEILVKNEEKVEKYVEEAVIEKVDEKKMETSKEKFNENPNQDSDGKLQHQGKKQQPKDVVPNPKLEKIAHSSSVPLAMGSSTTLQPANSLLSQPRRKRCATHHYIAHNICLHQKVTKTNNFWPAETGSAPLRGTKPDIFKVILPAENIVVGNPMLGSLPGLNLQQSQEHEQGVSNFQGHSGNGKISEAANFTETLKRKHLAVQQAPASDGNEMHGHTITFPLGQHQASGTSNSNQSGPLKHAKSTNNASLPSHSAARTPMSSSALPTVAAVNFINPNMAAKEGPYLALNGYPFPISTHIGTTPAFRGGNPAQPVPLFNGPFYSNQMFHPSQVQQQQPHSQLQHQNTNTSSDSTPSHKQQESQKLREAQFNSNNFLTSTSVQSQQSQKQYMPPSLQSCKLEGEMNGENTASLAVSHAQKSVYGQNFAVPFQPLNFTLMPYVTLGGAGGGSGNHIEESQHGMSFASFSGNNSTGSCLNFSTMAQNPAIFQSLPDMAQQGYKVGPAPQAVQKKNHQISERKTGGGSNNADDGLKAASGKSSSSIGQRQTLVFDNSARTLNFISSPVTGSWPPRSIALTTTATNAPVDSKISSNSQQQHMFQFQLQKPHMLQQQQPAIAAKFPKNSPAFSQALVQCNSSAQAPQFSTVVSFPQQQGRSSQGQTQISFGGNHKSSLAPQRQQILTNKNQSSSSLVASSSMSTLQSHQTENSSPSGNGQMSSPACGRNLPSILSTCSSHISELKY</sequence>
<dbReference type="eggNOG" id="ENOG502QTIP">
    <property type="taxonomic scope" value="Eukaryota"/>
</dbReference>
<feature type="compositionally biased region" description="Polar residues" evidence="1">
    <location>
        <begin position="993"/>
        <end position="1016"/>
    </location>
</feature>
<dbReference type="STRING" id="3760.A0A251N2J4"/>
<protein>
    <recommendedName>
        <fullName evidence="4">Protein TIME FOR COFFEE</fullName>
    </recommendedName>
</protein>
<proteinExistence type="predicted"/>
<evidence type="ECO:0008006" key="4">
    <source>
        <dbReference type="Google" id="ProtNLM"/>
    </source>
</evidence>
<dbReference type="InterPro" id="IPR039317">
    <property type="entry name" value="TIC"/>
</dbReference>
<dbReference type="Gramene" id="ONH93581">
    <property type="protein sequence ID" value="ONH93581"/>
    <property type="gene ID" value="PRUPE_8G240200"/>
</dbReference>
<dbReference type="PANTHER" id="PTHR34798:SF1">
    <property type="entry name" value="TIC-LIKE PROTEIN"/>
    <property type="match status" value="1"/>
</dbReference>
<accession>A0A251N2J4</accession>
<feature type="region of interest" description="Disordered" evidence="1">
    <location>
        <begin position="306"/>
        <end position="326"/>
    </location>
</feature>
<feature type="region of interest" description="Disordered" evidence="1">
    <location>
        <begin position="78"/>
        <end position="148"/>
    </location>
</feature>
<evidence type="ECO:0000256" key="1">
    <source>
        <dbReference type="SAM" id="MobiDB-lite"/>
    </source>
</evidence>
<feature type="compositionally biased region" description="Basic and acidic residues" evidence="1">
    <location>
        <begin position="20"/>
        <end position="50"/>
    </location>
</feature>
<evidence type="ECO:0000313" key="3">
    <source>
        <dbReference type="Proteomes" id="UP000006882"/>
    </source>
</evidence>
<feature type="region of interest" description="Disordered" evidence="1">
    <location>
        <begin position="359"/>
        <end position="395"/>
    </location>
</feature>
<organism evidence="2 3">
    <name type="scientific">Prunus persica</name>
    <name type="common">Peach</name>
    <name type="synonym">Amygdalus persica</name>
    <dbReference type="NCBI Taxonomy" id="3760"/>
    <lineage>
        <taxon>Eukaryota</taxon>
        <taxon>Viridiplantae</taxon>
        <taxon>Streptophyta</taxon>
        <taxon>Embryophyta</taxon>
        <taxon>Tracheophyta</taxon>
        <taxon>Spermatophyta</taxon>
        <taxon>Magnoliopsida</taxon>
        <taxon>eudicotyledons</taxon>
        <taxon>Gunneridae</taxon>
        <taxon>Pentapetalae</taxon>
        <taxon>rosids</taxon>
        <taxon>fabids</taxon>
        <taxon>Rosales</taxon>
        <taxon>Rosaceae</taxon>
        <taxon>Amygdaloideae</taxon>
        <taxon>Amygdaleae</taxon>
        <taxon>Prunus</taxon>
    </lineage>
</organism>
<feature type="region of interest" description="Disordered" evidence="1">
    <location>
        <begin position="534"/>
        <end position="593"/>
    </location>
</feature>
<dbReference type="Proteomes" id="UP000006882">
    <property type="component" value="Chromosome G8"/>
</dbReference>
<feature type="compositionally biased region" description="Basic and acidic residues" evidence="1">
    <location>
        <begin position="214"/>
        <end position="225"/>
    </location>
</feature>
<feature type="compositionally biased region" description="Low complexity" evidence="1">
    <location>
        <begin position="863"/>
        <end position="872"/>
    </location>
</feature>
<reference evidence="2 3" key="1">
    <citation type="journal article" date="2013" name="Nat. Genet.">
        <title>The high-quality draft genome of peach (Prunus persica) identifies unique patterns of genetic diversity, domestication and genome evolution.</title>
        <authorList>
            <consortium name="International Peach Genome Initiative"/>
            <person name="Verde I."/>
            <person name="Abbott A.G."/>
            <person name="Scalabrin S."/>
            <person name="Jung S."/>
            <person name="Shu S."/>
            <person name="Marroni F."/>
            <person name="Zhebentyayeva T."/>
            <person name="Dettori M.T."/>
            <person name="Grimwood J."/>
            <person name="Cattonaro F."/>
            <person name="Zuccolo A."/>
            <person name="Rossini L."/>
            <person name="Jenkins J."/>
            <person name="Vendramin E."/>
            <person name="Meisel L.A."/>
            <person name="Decroocq V."/>
            <person name="Sosinski B."/>
            <person name="Prochnik S."/>
            <person name="Mitros T."/>
            <person name="Policriti A."/>
            <person name="Cipriani G."/>
            <person name="Dondini L."/>
            <person name="Ficklin S."/>
            <person name="Goodstein D.M."/>
            <person name="Xuan P."/>
            <person name="Del Fabbro C."/>
            <person name="Aramini V."/>
            <person name="Copetti D."/>
            <person name="Gonzalez S."/>
            <person name="Horner D.S."/>
            <person name="Falchi R."/>
            <person name="Lucas S."/>
            <person name="Mica E."/>
            <person name="Maldonado J."/>
            <person name="Lazzari B."/>
            <person name="Bielenberg D."/>
            <person name="Pirona R."/>
            <person name="Miculan M."/>
            <person name="Barakat A."/>
            <person name="Testolin R."/>
            <person name="Stella A."/>
            <person name="Tartarini S."/>
            <person name="Tonutti P."/>
            <person name="Arus P."/>
            <person name="Orellana A."/>
            <person name="Wells C."/>
            <person name="Main D."/>
            <person name="Vizzotto G."/>
            <person name="Silva H."/>
            <person name="Salamini F."/>
            <person name="Schmutz J."/>
            <person name="Morgante M."/>
            <person name="Rokhsar D.S."/>
        </authorList>
    </citation>
    <scope>NUCLEOTIDE SEQUENCE [LARGE SCALE GENOMIC DNA]</scope>
    <source>
        <strain evidence="3">cv. Nemared</strain>
    </source>
</reference>
<feature type="compositionally biased region" description="Basic and acidic residues" evidence="1">
    <location>
        <begin position="359"/>
        <end position="368"/>
    </location>
</feature>
<dbReference type="GO" id="GO:0005634">
    <property type="term" value="C:nucleus"/>
    <property type="evidence" value="ECO:0000318"/>
    <property type="project" value="GO_Central"/>
</dbReference>
<dbReference type="AlphaFoldDB" id="A0A251N2J4"/>
<gene>
    <name evidence="2" type="ORF">PRUPE_8G240200</name>
</gene>
<name>A0A251N2J4_PRUPE</name>
<feature type="compositionally biased region" description="Low complexity" evidence="1">
    <location>
        <begin position="660"/>
        <end position="676"/>
    </location>
</feature>
<feature type="region of interest" description="Disordered" evidence="1">
    <location>
        <begin position="976"/>
        <end position="1050"/>
    </location>
</feature>
<dbReference type="GO" id="GO:0042752">
    <property type="term" value="P:regulation of circadian rhythm"/>
    <property type="evidence" value="ECO:0000318"/>
    <property type="project" value="GO_Central"/>
</dbReference>
<feature type="region of interest" description="Disordered" evidence="1">
    <location>
        <begin position="244"/>
        <end position="263"/>
    </location>
</feature>
<feature type="compositionally biased region" description="Polar residues" evidence="1">
    <location>
        <begin position="106"/>
        <end position="122"/>
    </location>
</feature>
<feature type="compositionally biased region" description="Low complexity" evidence="1">
    <location>
        <begin position="1017"/>
        <end position="1032"/>
    </location>
</feature>
<dbReference type="PANTHER" id="PTHR34798">
    <property type="entry name" value="PROTEIN TIME FOR COFFEE"/>
    <property type="match status" value="1"/>
</dbReference>
<feature type="region of interest" description="Disordered" evidence="1">
    <location>
        <begin position="652"/>
        <end position="696"/>
    </location>
</feature>
<dbReference type="EMBL" id="CM007658">
    <property type="protein sequence ID" value="ONH93581.1"/>
    <property type="molecule type" value="Genomic_DNA"/>
</dbReference>